<keyword evidence="6" id="KW-0238">DNA-binding</keyword>
<reference evidence="9" key="1">
    <citation type="journal article" date="2018" name="DNA Res.">
        <title>Multiple hybrid de novo genome assembly of finger millet, an orphan allotetraploid crop.</title>
        <authorList>
            <person name="Hatakeyama M."/>
            <person name="Aluri S."/>
            <person name="Balachadran M.T."/>
            <person name="Sivarajan S.R."/>
            <person name="Patrignani A."/>
            <person name="Gruter S."/>
            <person name="Poveda L."/>
            <person name="Shimizu-Inatsugi R."/>
            <person name="Baeten J."/>
            <person name="Francoijs K.J."/>
            <person name="Nataraja K.N."/>
            <person name="Reddy Y.A.N."/>
            <person name="Phadnis S."/>
            <person name="Ravikumar R.L."/>
            <person name="Schlapbach R."/>
            <person name="Sreeman S.M."/>
            <person name="Shimizu K.K."/>
        </authorList>
    </citation>
    <scope>NUCLEOTIDE SEQUENCE</scope>
</reference>
<feature type="domain" description="DNA topoisomerase type IIA subunit B" evidence="8">
    <location>
        <begin position="54"/>
        <end position="193"/>
    </location>
</feature>
<evidence type="ECO:0000256" key="4">
    <source>
        <dbReference type="ARBA" id="ARBA00012895"/>
    </source>
</evidence>
<comment type="cofactor">
    <cofactor evidence="2">
        <name>Mg(2+)</name>
        <dbReference type="ChEBI" id="CHEBI:18420"/>
    </cofactor>
</comment>
<dbReference type="InterPro" id="IPR050634">
    <property type="entry name" value="DNA_Topoisomerase_II"/>
</dbReference>
<sequence>MVTFMPDLAKFKMTHLEDDDVVLMLKRVYDIAGILGVTVQVVFNGSQLHMQKGFPQYVYNYIKHPPSKTYEDLPWIYEKVNDQWEVGMSLSGGQFRQVSFVNKFATTAGGTHVDYVSEMIVSYVLSLMKKKYKNYEIGEQEVKDQLWVFVSAQIGNPTFDSPNKTTLTTVQEEFGSECVLSDQFFKYVHSSCIMAMVMKQKKACGRTSAGMY</sequence>
<evidence type="ECO:0000313" key="10">
    <source>
        <dbReference type="Proteomes" id="UP001054889"/>
    </source>
</evidence>
<dbReference type="CDD" id="cd03481">
    <property type="entry name" value="TopoIIA_Trans_ScTopoIIA"/>
    <property type="match status" value="1"/>
</dbReference>
<evidence type="ECO:0000256" key="2">
    <source>
        <dbReference type="ARBA" id="ARBA00001946"/>
    </source>
</evidence>
<reference evidence="9" key="2">
    <citation type="submission" date="2021-12" db="EMBL/GenBank/DDBJ databases">
        <title>Resequencing data analysis of finger millet.</title>
        <authorList>
            <person name="Hatakeyama M."/>
            <person name="Aluri S."/>
            <person name="Balachadran M.T."/>
            <person name="Sivarajan S.R."/>
            <person name="Poveda L."/>
            <person name="Shimizu-Inatsugi R."/>
            <person name="Schlapbach R."/>
            <person name="Sreeman S.M."/>
            <person name="Shimizu K.K."/>
        </authorList>
    </citation>
    <scope>NUCLEOTIDE SEQUENCE</scope>
</reference>
<dbReference type="EMBL" id="BQKI01000003">
    <property type="protein sequence ID" value="GJM90503.1"/>
    <property type="molecule type" value="Genomic_DNA"/>
</dbReference>
<dbReference type="EC" id="5.6.2.2" evidence="4"/>
<proteinExistence type="predicted"/>
<gene>
    <name evidence="9" type="primary">ga06789</name>
    <name evidence="9" type="ORF">PR202_ga06789</name>
</gene>
<name>A0AAV5BY91_ELECO</name>
<dbReference type="AlphaFoldDB" id="A0AAV5BY91"/>
<dbReference type="GO" id="GO:0006265">
    <property type="term" value="P:DNA topological change"/>
    <property type="evidence" value="ECO:0007669"/>
    <property type="project" value="InterPro"/>
</dbReference>
<dbReference type="InterPro" id="IPR014721">
    <property type="entry name" value="Ribsml_uS5_D2-typ_fold_subgr"/>
</dbReference>
<dbReference type="GO" id="GO:0005634">
    <property type="term" value="C:nucleus"/>
    <property type="evidence" value="ECO:0007669"/>
    <property type="project" value="TreeGrafter"/>
</dbReference>
<dbReference type="SUPFAM" id="SSF54211">
    <property type="entry name" value="Ribosomal protein S5 domain 2-like"/>
    <property type="match status" value="1"/>
</dbReference>
<dbReference type="InterPro" id="IPR013506">
    <property type="entry name" value="Topo_IIA_bsu_dom2"/>
</dbReference>
<evidence type="ECO:0000256" key="1">
    <source>
        <dbReference type="ARBA" id="ARBA00000185"/>
    </source>
</evidence>
<dbReference type="Pfam" id="PF00204">
    <property type="entry name" value="DNA_gyraseB"/>
    <property type="match status" value="1"/>
</dbReference>
<evidence type="ECO:0000256" key="7">
    <source>
        <dbReference type="ARBA" id="ARBA00023235"/>
    </source>
</evidence>
<dbReference type="InterPro" id="IPR036890">
    <property type="entry name" value="HATPase_C_sf"/>
</dbReference>
<comment type="catalytic activity">
    <reaction evidence="1">
        <text>ATP-dependent breakage, passage and rejoining of double-stranded DNA.</text>
        <dbReference type="EC" id="5.6.2.2"/>
    </reaction>
</comment>
<protein>
    <recommendedName>
        <fullName evidence="4">DNA topoisomerase (ATP-hydrolyzing)</fullName>
        <ecNumber evidence="4">5.6.2.2</ecNumber>
    </recommendedName>
</protein>
<accession>A0AAV5BY91</accession>
<keyword evidence="5" id="KW-0799">Topoisomerase</keyword>
<comment type="caution">
    <text evidence="9">The sequence shown here is derived from an EMBL/GenBank/DDBJ whole genome shotgun (WGS) entry which is preliminary data.</text>
</comment>
<keyword evidence="7" id="KW-0413">Isomerase</keyword>
<dbReference type="Gene3D" id="3.30.565.10">
    <property type="entry name" value="Histidine kinase-like ATPase, C-terminal domain"/>
    <property type="match status" value="1"/>
</dbReference>
<evidence type="ECO:0000256" key="5">
    <source>
        <dbReference type="ARBA" id="ARBA00023029"/>
    </source>
</evidence>
<comment type="subunit">
    <text evidence="3">Homodimer.</text>
</comment>
<evidence type="ECO:0000256" key="3">
    <source>
        <dbReference type="ARBA" id="ARBA00011738"/>
    </source>
</evidence>
<dbReference type="PANTHER" id="PTHR10169">
    <property type="entry name" value="DNA TOPOISOMERASE/GYRASE"/>
    <property type="match status" value="1"/>
</dbReference>
<evidence type="ECO:0000256" key="6">
    <source>
        <dbReference type="ARBA" id="ARBA00023125"/>
    </source>
</evidence>
<dbReference type="GO" id="GO:0000712">
    <property type="term" value="P:resolution of meiotic recombination intermediates"/>
    <property type="evidence" value="ECO:0007669"/>
    <property type="project" value="TreeGrafter"/>
</dbReference>
<evidence type="ECO:0000259" key="8">
    <source>
        <dbReference type="Pfam" id="PF00204"/>
    </source>
</evidence>
<organism evidence="9 10">
    <name type="scientific">Eleusine coracana subsp. coracana</name>
    <dbReference type="NCBI Taxonomy" id="191504"/>
    <lineage>
        <taxon>Eukaryota</taxon>
        <taxon>Viridiplantae</taxon>
        <taxon>Streptophyta</taxon>
        <taxon>Embryophyta</taxon>
        <taxon>Tracheophyta</taxon>
        <taxon>Spermatophyta</taxon>
        <taxon>Magnoliopsida</taxon>
        <taxon>Liliopsida</taxon>
        <taxon>Poales</taxon>
        <taxon>Poaceae</taxon>
        <taxon>PACMAD clade</taxon>
        <taxon>Chloridoideae</taxon>
        <taxon>Cynodonteae</taxon>
        <taxon>Eleusininae</taxon>
        <taxon>Eleusine</taxon>
    </lineage>
</organism>
<evidence type="ECO:0000313" key="9">
    <source>
        <dbReference type="EMBL" id="GJM90503.1"/>
    </source>
</evidence>
<dbReference type="GO" id="GO:0003677">
    <property type="term" value="F:DNA binding"/>
    <property type="evidence" value="ECO:0007669"/>
    <property type="project" value="UniProtKB-KW"/>
</dbReference>
<dbReference type="GO" id="GO:0000819">
    <property type="term" value="P:sister chromatid segregation"/>
    <property type="evidence" value="ECO:0007669"/>
    <property type="project" value="TreeGrafter"/>
</dbReference>
<keyword evidence="10" id="KW-1185">Reference proteome</keyword>
<dbReference type="GO" id="GO:0003918">
    <property type="term" value="F:DNA topoisomerase type II (double strand cut, ATP-hydrolyzing) activity"/>
    <property type="evidence" value="ECO:0007669"/>
    <property type="project" value="UniProtKB-EC"/>
</dbReference>
<dbReference type="Proteomes" id="UP001054889">
    <property type="component" value="Unassembled WGS sequence"/>
</dbReference>
<dbReference type="GO" id="GO:0005524">
    <property type="term" value="F:ATP binding"/>
    <property type="evidence" value="ECO:0007669"/>
    <property type="project" value="InterPro"/>
</dbReference>
<dbReference type="InterPro" id="IPR020568">
    <property type="entry name" value="Ribosomal_Su5_D2-typ_SF"/>
</dbReference>
<dbReference type="Gene3D" id="3.30.230.10">
    <property type="match status" value="1"/>
</dbReference>
<dbReference type="PANTHER" id="PTHR10169:SF38">
    <property type="entry name" value="DNA TOPOISOMERASE 2"/>
    <property type="match status" value="1"/>
</dbReference>